<keyword evidence="3" id="KW-1185">Reference proteome</keyword>
<proteinExistence type="predicted"/>
<dbReference type="InterPro" id="IPR001646">
    <property type="entry name" value="5peptide_repeat"/>
</dbReference>
<evidence type="ECO:0000256" key="1">
    <source>
        <dbReference type="ARBA" id="ARBA00022737"/>
    </source>
</evidence>
<keyword evidence="1" id="KW-0677">Repeat</keyword>
<evidence type="ECO:0000313" key="2">
    <source>
        <dbReference type="EMBL" id="MBK6265643.1"/>
    </source>
</evidence>
<sequence length="402" mass="46668">MDKEDIERKFDDLESKIYEQEHRLFPVWYNFLTRKKFSKQDNRRLAINKALLWSFIPKPTPTAVAITGISILTIFLAYQANVKLENQNTLLLVQNELQESQRRASLNIEISSIMQQINNERESSRLNSLKDENHQKKGHKVAPYTLSDITAARIASISRSLRPYRILKTDRVDSSANYIQEIFNWNWFNFNVKRIRVNDFLEENIRSPEREQLLVALLTMRISFSNIGLNSNFDYSRLENFDFSRSDLRTIRMSNSSLEGTHLSYTIFDEGVLRNTNFKEVYGTTLSFIGTDLTGSNFENTSINNTDFTNADLNMVNFSGANLIQCNFTSATLSSVNFSYANLSGIDFNKIENILKATDFKNALIENLQNFPDTVIDELKRRGAVDNYEMYQKELKKRHNNQ</sequence>
<dbReference type="PANTHER" id="PTHR47485">
    <property type="entry name" value="THYLAKOID LUMENAL 17.4 KDA PROTEIN, CHLOROPLASTIC"/>
    <property type="match status" value="1"/>
</dbReference>
<comment type="caution">
    <text evidence="2">The sequence shown here is derived from an EMBL/GenBank/DDBJ whole genome shotgun (WGS) entry which is preliminary data.</text>
</comment>
<dbReference type="Proteomes" id="UP000611723">
    <property type="component" value="Unassembled WGS sequence"/>
</dbReference>
<dbReference type="SUPFAM" id="SSF141571">
    <property type="entry name" value="Pentapeptide repeat-like"/>
    <property type="match status" value="1"/>
</dbReference>
<dbReference type="PANTHER" id="PTHR47485:SF1">
    <property type="entry name" value="THYLAKOID LUMENAL 17.4 KDA PROTEIN, CHLOROPLASTIC"/>
    <property type="match status" value="1"/>
</dbReference>
<evidence type="ECO:0000313" key="3">
    <source>
        <dbReference type="Proteomes" id="UP000611723"/>
    </source>
</evidence>
<protein>
    <submittedName>
        <fullName evidence="2">Pentapeptide repeat-containing protein</fullName>
    </submittedName>
</protein>
<dbReference type="Gene3D" id="2.160.20.80">
    <property type="entry name" value="E3 ubiquitin-protein ligase SopA"/>
    <property type="match status" value="1"/>
</dbReference>
<name>A0A934WYQ9_9BACT</name>
<accession>A0A934WYQ9</accession>
<dbReference type="EMBL" id="JAEQBW010000004">
    <property type="protein sequence ID" value="MBK6265643.1"/>
    <property type="molecule type" value="Genomic_DNA"/>
</dbReference>
<dbReference type="AlphaFoldDB" id="A0A934WYQ9"/>
<organism evidence="2 3">
    <name type="scientific">Marivirga aurantiaca</name>
    <dbReference type="NCBI Taxonomy" id="2802615"/>
    <lineage>
        <taxon>Bacteria</taxon>
        <taxon>Pseudomonadati</taxon>
        <taxon>Bacteroidota</taxon>
        <taxon>Cytophagia</taxon>
        <taxon>Cytophagales</taxon>
        <taxon>Marivirgaceae</taxon>
        <taxon>Marivirga</taxon>
    </lineage>
</organism>
<dbReference type="RefSeq" id="WP_201431319.1">
    <property type="nucleotide sequence ID" value="NZ_JAEQBW010000004.1"/>
</dbReference>
<dbReference type="Pfam" id="PF13599">
    <property type="entry name" value="Pentapeptide_4"/>
    <property type="match status" value="1"/>
</dbReference>
<reference evidence="2" key="1">
    <citation type="submission" date="2021-01" db="EMBL/GenBank/DDBJ databases">
        <title>Marivirga aurantiaca sp. nov., isolated from intertidal surface sediments.</title>
        <authorList>
            <person name="Zhang M."/>
        </authorList>
    </citation>
    <scope>NUCLEOTIDE SEQUENCE</scope>
    <source>
        <strain evidence="2">S37H4</strain>
    </source>
</reference>
<gene>
    <name evidence="2" type="ORF">JKA74_11390</name>
</gene>